<dbReference type="EMBL" id="VVIW01000014">
    <property type="protein sequence ID" value="NHZ42701.1"/>
    <property type="molecule type" value="Genomic_DNA"/>
</dbReference>
<keyword evidence="3" id="KW-1185">Reference proteome</keyword>
<dbReference type="Proteomes" id="UP000819052">
    <property type="component" value="Unassembled WGS sequence"/>
</dbReference>
<evidence type="ECO:0000313" key="2">
    <source>
        <dbReference type="EMBL" id="NHZ42701.1"/>
    </source>
</evidence>
<feature type="region of interest" description="Disordered" evidence="1">
    <location>
        <begin position="1"/>
        <end position="104"/>
    </location>
</feature>
<gene>
    <name evidence="2" type="ORF">F1609_21360</name>
</gene>
<comment type="caution">
    <text evidence="2">The sequence shown here is derived from an EMBL/GenBank/DDBJ whole genome shotgun (WGS) entry which is preliminary data.</text>
</comment>
<dbReference type="RefSeq" id="WP_167078692.1">
    <property type="nucleotide sequence ID" value="NZ_VVIW01000014.1"/>
</dbReference>
<sequence>MPATANDSDSDKPGAAAHPPPGAAPGAAQVRSESLLPAGEDEADGRYAVAEEVSLDQQSDQARRVGALPPDPPLQADLAGAVAGTLAPDETAQPPPADPKHATP</sequence>
<organism evidence="2 3">
    <name type="scientific">Massilia aquatica</name>
    <dbReference type="NCBI Taxonomy" id="2609000"/>
    <lineage>
        <taxon>Bacteria</taxon>
        <taxon>Pseudomonadati</taxon>
        <taxon>Pseudomonadota</taxon>
        <taxon>Betaproteobacteria</taxon>
        <taxon>Burkholderiales</taxon>
        <taxon>Oxalobacteraceae</taxon>
        <taxon>Telluria group</taxon>
        <taxon>Massilia</taxon>
    </lineage>
</organism>
<accession>A0ABX0M645</accession>
<evidence type="ECO:0000313" key="3">
    <source>
        <dbReference type="Proteomes" id="UP000819052"/>
    </source>
</evidence>
<proteinExistence type="predicted"/>
<protein>
    <submittedName>
        <fullName evidence="2">Uncharacterized protein</fullName>
    </submittedName>
</protein>
<evidence type="ECO:0000256" key="1">
    <source>
        <dbReference type="SAM" id="MobiDB-lite"/>
    </source>
</evidence>
<name>A0ABX0M645_9BURK</name>
<reference evidence="2 3" key="1">
    <citation type="submission" date="2019-09" db="EMBL/GenBank/DDBJ databases">
        <title>Taxonomy of Antarctic Massilia spp.: description of Massilia rubra sp. nov., Massilia aquatica sp. nov., Massilia mucilaginosa sp. nov., Massilia frigida sp. nov. isolated from streams, lakes and regoliths.</title>
        <authorList>
            <person name="Holochova P."/>
            <person name="Sedlacek I."/>
            <person name="Kralova S."/>
            <person name="Maslanova I."/>
            <person name="Busse H.-J."/>
            <person name="Stankova E."/>
            <person name="Vrbovska V."/>
            <person name="Kovarovic V."/>
            <person name="Bartak M."/>
            <person name="Svec P."/>
            <person name="Pantucek R."/>
        </authorList>
    </citation>
    <scope>NUCLEOTIDE SEQUENCE [LARGE SCALE GENOMIC DNA]</scope>
    <source>
        <strain evidence="2 3">CCM 8693</strain>
    </source>
</reference>